<protein>
    <submittedName>
        <fullName evidence="1">15222_t:CDS:1</fullName>
    </submittedName>
</protein>
<proteinExistence type="predicted"/>
<reference evidence="1" key="1">
    <citation type="submission" date="2022-08" db="EMBL/GenBank/DDBJ databases">
        <authorList>
            <person name="Kallberg Y."/>
            <person name="Tangrot J."/>
            <person name="Rosling A."/>
        </authorList>
    </citation>
    <scope>NUCLEOTIDE SEQUENCE</scope>
    <source>
        <strain evidence="1">Wild A</strain>
    </source>
</reference>
<keyword evidence="2" id="KW-1185">Reference proteome</keyword>
<evidence type="ECO:0000313" key="2">
    <source>
        <dbReference type="Proteomes" id="UP001153678"/>
    </source>
</evidence>
<dbReference type="Proteomes" id="UP001153678">
    <property type="component" value="Unassembled WGS sequence"/>
</dbReference>
<gene>
    <name evidence="1" type="ORF">FWILDA_LOCUS9899</name>
</gene>
<comment type="caution">
    <text evidence="1">The sequence shown here is derived from an EMBL/GenBank/DDBJ whole genome shotgun (WGS) entry which is preliminary data.</text>
</comment>
<dbReference type="AlphaFoldDB" id="A0A9W4STM5"/>
<organism evidence="1 2">
    <name type="scientific">Funneliformis geosporum</name>
    <dbReference type="NCBI Taxonomy" id="1117311"/>
    <lineage>
        <taxon>Eukaryota</taxon>
        <taxon>Fungi</taxon>
        <taxon>Fungi incertae sedis</taxon>
        <taxon>Mucoromycota</taxon>
        <taxon>Glomeromycotina</taxon>
        <taxon>Glomeromycetes</taxon>
        <taxon>Glomerales</taxon>
        <taxon>Glomeraceae</taxon>
        <taxon>Funneliformis</taxon>
    </lineage>
</organism>
<accession>A0A9W4STM5</accession>
<name>A0A9W4STM5_9GLOM</name>
<dbReference type="EMBL" id="CAMKVN010002428">
    <property type="protein sequence ID" value="CAI2181070.1"/>
    <property type="molecule type" value="Genomic_DNA"/>
</dbReference>
<evidence type="ECO:0000313" key="1">
    <source>
        <dbReference type="EMBL" id="CAI2181070.1"/>
    </source>
</evidence>
<sequence>MSGSFLKASNLLVNFDLSGMNYSAFGTLMLTPDRLNCSNFGSSKVENALMQIQSIVTERHEKRKLE</sequence>